<dbReference type="Pfam" id="PF13229">
    <property type="entry name" value="Beta_helix"/>
    <property type="match status" value="1"/>
</dbReference>
<keyword evidence="2" id="KW-1015">Disulfide bond</keyword>
<dbReference type="EMBL" id="PVNK01000164">
    <property type="protein sequence ID" value="PRP96789.1"/>
    <property type="molecule type" value="Genomic_DNA"/>
</dbReference>
<reference evidence="4 5" key="1">
    <citation type="submission" date="2018-03" db="EMBL/GenBank/DDBJ databases">
        <title>Draft Genome Sequences of the Obligatory Marine Myxobacteria Enhygromyxa salina SWB005.</title>
        <authorList>
            <person name="Poehlein A."/>
            <person name="Moghaddam J.A."/>
            <person name="Harms H."/>
            <person name="Alanjari M."/>
            <person name="Koenig G.M."/>
            <person name="Daniel R."/>
            <person name="Schaeberle T.F."/>
        </authorList>
    </citation>
    <scope>NUCLEOTIDE SEQUENCE [LARGE SCALE GENOMIC DNA]</scope>
    <source>
        <strain evidence="4 5">SWB005</strain>
    </source>
</reference>
<gene>
    <name evidence="4" type="ORF">ENSA5_35630</name>
</gene>
<dbReference type="PANTHER" id="PTHR11319">
    <property type="entry name" value="G PROTEIN-COUPLED RECEPTOR-RELATED"/>
    <property type="match status" value="1"/>
</dbReference>
<dbReference type="InterPro" id="IPR006626">
    <property type="entry name" value="PbH1"/>
</dbReference>
<evidence type="ECO:0000256" key="2">
    <source>
        <dbReference type="ARBA" id="ARBA00023157"/>
    </source>
</evidence>
<dbReference type="Gene3D" id="2.160.20.20">
    <property type="match status" value="1"/>
</dbReference>
<accession>A0A2S9XV93</accession>
<dbReference type="SUPFAM" id="SSF49899">
    <property type="entry name" value="Concanavalin A-like lectins/glucanases"/>
    <property type="match status" value="3"/>
</dbReference>
<dbReference type="AlphaFoldDB" id="A0A2S9XV93"/>
<keyword evidence="5" id="KW-1185">Reference proteome</keyword>
<dbReference type="Pfam" id="PF13385">
    <property type="entry name" value="Laminin_G_3"/>
    <property type="match status" value="3"/>
</dbReference>
<evidence type="ECO:0000313" key="4">
    <source>
        <dbReference type="EMBL" id="PRP96789.1"/>
    </source>
</evidence>
<dbReference type="RefSeq" id="WP_146155830.1">
    <property type="nucleotide sequence ID" value="NZ_PVNK01000164.1"/>
</dbReference>
<evidence type="ECO:0000256" key="1">
    <source>
        <dbReference type="ARBA" id="ARBA00022729"/>
    </source>
</evidence>
<organism evidence="4 5">
    <name type="scientific">Enhygromyxa salina</name>
    <dbReference type="NCBI Taxonomy" id="215803"/>
    <lineage>
        <taxon>Bacteria</taxon>
        <taxon>Pseudomonadati</taxon>
        <taxon>Myxococcota</taxon>
        <taxon>Polyangia</taxon>
        <taxon>Nannocystales</taxon>
        <taxon>Nannocystaceae</taxon>
        <taxon>Enhygromyxa</taxon>
    </lineage>
</organism>
<feature type="domain" description="LamG-like jellyroll fold" evidence="3">
    <location>
        <begin position="116"/>
        <end position="249"/>
    </location>
</feature>
<keyword evidence="1" id="KW-0732">Signal</keyword>
<comment type="caution">
    <text evidence="4">The sequence shown here is derived from an EMBL/GenBank/DDBJ whole genome shotgun (WGS) entry which is preliminary data.</text>
</comment>
<dbReference type="PROSITE" id="PS51257">
    <property type="entry name" value="PROKAR_LIPOPROTEIN"/>
    <property type="match status" value="1"/>
</dbReference>
<sequence length="1176" mass="123932">MTDQKHQREFERVLTWWVAVMSSALLVGCAPGEADDGPLEPSFRGLEDGLMLHWTFEDHAGLEITDLSGNERHGELKAGATLVPSPLGEAVKLDGVDDYISFYVNRNPANYGGVDGSLTVSARIKLDAVDKYNALCAGCGPFSILYAGTAGQGDALLAGFDNQGGDGLLWTKSEPALTAGTWTQVTLVVENGTSVHYYVDCAAAGQFDNPELGLFNPLYSAVGRSGDPAWMFGGEIDELRIWNRALDAEELDQLCPAPPSLDDALELYWTFEDSVGAEITDLSGNDRHGTLEAGATLVDSPAGQAVALDGVDDYVSLVGPRDPAIFGGADGSFSISARVKLADVDKYNTLCTGCGPFSTFYAGAEGLGAVLIAALDDQGGGKLWPLSEPLLSANTWTWVTLVVENGASARYYIDCAAAGELDNSDIGLFDPGFSAVGLSSNPDRWFGGEIDELRVWSRALTDDDLDQLCPAPDPLDQDLELHWTFEDHQGDQITDLSGNDRHGQKLGGVFVASPEGQALSLDGVADKVSLTGPRALALYGGETGDFTLSAQVKLADVDKYNNLCFGCGPHKAFYLGDPNLGGRVQVNLENLDDQANLWTTSSPALTNDEWAEVTLVVEGGVAARTYIDCALDSTLDGNVGLIDPGYSALGESGNSDWWFGGEIDELRVWSRALSDEDLERVCPTPPPTLCDGPILVDLDAAPGGDGMTWATAFDEIQTALDAGSECTNPQLWIAEGQYAPSLDAHVATITYPVEIYGGFAGTEAALAQREVDTYPVRLGADASTLSPIRIEASSLGFPADVVRIDGVRIIGGLEHALSLGGTPVPQGTLQLAKLTVTDGPQALWLPEVAVEISESRFERLSASRGGAIYMRYGGSVTITDSVFRDNQASDRGGAIIVWDPLSLTISGSSFTGNTAEWGGAVYVWNDPDDATYAQLSVTDTSFIANSAGSGGGAMYLEESTVNLDALVFNDNSADYGGAIYLRNGAADADVIEIRNSRFVGNHATNGAGGAMRLQDSGVTVVNSEFVDNDATTAGGGVWGRADFFGCTFTGNTANSGPGLYAPAGAAMVMDHCVAYPDTIVGPDIQMPYSCVVDTAWVQGAPLTLLGPTPFAPADLDDDGLTEHYLIPEGPCVGLDGGVIDAFDWSALTVEASQCTDDGWPEPGVHYSPQAEVGPCS</sequence>
<evidence type="ECO:0000259" key="3">
    <source>
        <dbReference type="SMART" id="SM00560"/>
    </source>
</evidence>
<protein>
    <submittedName>
        <fullName evidence="4">Putative outer membrane protein pmp20</fullName>
    </submittedName>
</protein>
<dbReference type="InterPro" id="IPR013320">
    <property type="entry name" value="ConA-like_dom_sf"/>
</dbReference>
<dbReference type="OrthoDB" id="5410062at2"/>
<evidence type="ECO:0000313" key="5">
    <source>
        <dbReference type="Proteomes" id="UP000237968"/>
    </source>
</evidence>
<dbReference type="PANTHER" id="PTHR11319:SF35">
    <property type="entry name" value="OUTER MEMBRANE PROTEIN PMPC-RELATED"/>
    <property type="match status" value="1"/>
</dbReference>
<name>A0A2S9XV93_9BACT</name>
<dbReference type="Gene3D" id="2.60.120.200">
    <property type="match status" value="3"/>
</dbReference>
<dbReference type="InterPro" id="IPR011050">
    <property type="entry name" value="Pectin_lyase_fold/virulence"/>
</dbReference>
<dbReference type="SMART" id="SM00560">
    <property type="entry name" value="LamGL"/>
    <property type="match status" value="1"/>
</dbReference>
<dbReference type="InterPro" id="IPR012332">
    <property type="entry name" value="Autotransporter_pectin_lyase_C"/>
</dbReference>
<dbReference type="SUPFAM" id="SSF51126">
    <property type="entry name" value="Pectin lyase-like"/>
    <property type="match status" value="1"/>
</dbReference>
<dbReference type="SMART" id="SM00710">
    <property type="entry name" value="PbH1"/>
    <property type="match status" value="4"/>
</dbReference>
<proteinExistence type="predicted"/>
<dbReference type="InterPro" id="IPR039448">
    <property type="entry name" value="Beta_helix"/>
</dbReference>
<dbReference type="InterPro" id="IPR006558">
    <property type="entry name" value="LamG-like"/>
</dbReference>
<dbReference type="Proteomes" id="UP000237968">
    <property type="component" value="Unassembled WGS sequence"/>
</dbReference>